<dbReference type="GO" id="GO:0004497">
    <property type="term" value="F:monooxygenase activity"/>
    <property type="evidence" value="ECO:0007669"/>
    <property type="project" value="InterPro"/>
</dbReference>
<dbReference type="Gene3D" id="1.10.630.10">
    <property type="entry name" value="Cytochrome P450"/>
    <property type="match status" value="1"/>
</dbReference>
<evidence type="ECO:0000313" key="1">
    <source>
        <dbReference type="EMBL" id="OLT61875.1"/>
    </source>
</evidence>
<accession>A0A1U7N7H6</accession>
<protein>
    <submittedName>
        <fullName evidence="1">Uncharacterized protein</fullName>
    </submittedName>
</protein>
<gene>
    <name evidence="1" type="ORF">BJP37_25455</name>
</gene>
<dbReference type="EMBL" id="MKZS01000001">
    <property type="protein sequence ID" value="OLT61875.1"/>
    <property type="molecule type" value="Genomic_DNA"/>
</dbReference>
<dbReference type="GO" id="GO:0005506">
    <property type="term" value="F:iron ion binding"/>
    <property type="evidence" value="ECO:0007669"/>
    <property type="project" value="InterPro"/>
</dbReference>
<proteinExistence type="predicted"/>
<dbReference type="InterPro" id="IPR036396">
    <property type="entry name" value="Cyt_P450_sf"/>
</dbReference>
<sequence>METTTQDMRSRSVGLAESLPLPPGNVCLPIIGETISFLTDRNFHKKRLDKYGRIYKTHIFGSSRVGILPARKY</sequence>
<dbReference type="GO" id="GO:0020037">
    <property type="term" value="F:heme binding"/>
    <property type="evidence" value="ECO:0007669"/>
    <property type="project" value="InterPro"/>
</dbReference>
<dbReference type="RefSeq" id="WP_075903382.1">
    <property type="nucleotide sequence ID" value="NZ_MKZS01000001.1"/>
</dbReference>
<evidence type="ECO:0000313" key="2">
    <source>
        <dbReference type="Proteomes" id="UP000186657"/>
    </source>
</evidence>
<organism evidence="1 2">
    <name type="scientific">Moorena bouillonii PNG</name>
    <dbReference type="NCBI Taxonomy" id="568701"/>
    <lineage>
        <taxon>Bacteria</taxon>
        <taxon>Bacillati</taxon>
        <taxon>Cyanobacteriota</taxon>
        <taxon>Cyanophyceae</taxon>
        <taxon>Coleofasciculales</taxon>
        <taxon>Coleofasciculaceae</taxon>
        <taxon>Moorena</taxon>
    </lineage>
</organism>
<reference evidence="1 2" key="1">
    <citation type="submission" date="2016-10" db="EMBL/GenBank/DDBJ databases">
        <title>Comparative genomics uncovers the prolific and rare metabolic potential of the cyanobacterial genus Moorea.</title>
        <authorList>
            <person name="Leao T."/>
            <person name="Castelao G."/>
            <person name="Korobeynikov A."/>
            <person name="Monroe E.A."/>
            <person name="Podell S."/>
            <person name="Glukhov E."/>
            <person name="Allen E."/>
            <person name="Gerwick W.H."/>
            <person name="Gerwick L."/>
        </authorList>
    </citation>
    <scope>NUCLEOTIDE SEQUENCE [LARGE SCALE GENOMIC DNA]</scope>
    <source>
        <strain evidence="1 2">PNG5-198</strain>
    </source>
</reference>
<name>A0A1U7N7H6_9CYAN</name>
<comment type="caution">
    <text evidence="1">The sequence shown here is derived from an EMBL/GenBank/DDBJ whole genome shotgun (WGS) entry which is preliminary data.</text>
</comment>
<keyword evidence="2" id="KW-1185">Reference proteome</keyword>
<dbReference type="AlphaFoldDB" id="A0A1U7N7H6"/>
<dbReference type="GO" id="GO:0016705">
    <property type="term" value="F:oxidoreductase activity, acting on paired donors, with incorporation or reduction of molecular oxygen"/>
    <property type="evidence" value="ECO:0007669"/>
    <property type="project" value="InterPro"/>
</dbReference>
<dbReference type="Proteomes" id="UP000186657">
    <property type="component" value="Unassembled WGS sequence"/>
</dbReference>